<organism evidence="2 3">
    <name type="scientific">Enhygromyxa salina</name>
    <dbReference type="NCBI Taxonomy" id="215803"/>
    <lineage>
        <taxon>Bacteria</taxon>
        <taxon>Pseudomonadati</taxon>
        <taxon>Myxococcota</taxon>
        <taxon>Polyangia</taxon>
        <taxon>Nannocystales</taxon>
        <taxon>Nannocystaceae</taxon>
        <taxon>Enhygromyxa</taxon>
    </lineage>
</organism>
<evidence type="ECO:0000256" key="1">
    <source>
        <dbReference type="SAM" id="SignalP"/>
    </source>
</evidence>
<dbReference type="AlphaFoldDB" id="A0A2S9XKN4"/>
<reference evidence="2 3" key="1">
    <citation type="submission" date="2018-03" db="EMBL/GenBank/DDBJ databases">
        <title>Draft Genome Sequences of the Obligatory Marine Myxobacteria Enhygromyxa salina SWB005.</title>
        <authorList>
            <person name="Poehlein A."/>
            <person name="Moghaddam J.A."/>
            <person name="Harms H."/>
            <person name="Alanjari M."/>
            <person name="Koenig G.M."/>
            <person name="Daniel R."/>
            <person name="Schaeberle T.F."/>
        </authorList>
    </citation>
    <scope>NUCLEOTIDE SEQUENCE [LARGE SCALE GENOMIC DNA]</scope>
    <source>
        <strain evidence="2 3">SWB005</strain>
    </source>
</reference>
<feature type="signal peptide" evidence="1">
    <location>
        <begin position="1"/>
        <end position="20"/>
    </location>
</feature>
<dbReference type="PROSITE" id="PS51257">
    <property type="entry name" value="PROKAR_LIPOPROTEIN"/>
    <property type="match status" value="1"/>
</dbReference>
<gene>
    <name evidence="2" type="ORF">ENSA5_43010</name>
</gene>
<dbReference type="SUPFAM" id="SSF110296">
    <property type="entry name" value="Oligoxyloglucan reducing end-specific cellobiohydrolase"/>
    <property type="match status" value="1"/>
</dbReference>
<dbReference type="Proteomes" id="UP000237968">
    <property type="component" value="Unassembled WGS sequence"/>
</dbReference>
<proteinExistence type="predicted"/>
<keyword evidence="1" id="KW-0732">Signal</keyword>
<dbReference type="InterPro" id="IPR009078">
    <property type="entry name" value="Ferritin-like_SF"/>
</dbReference>
<dbReference type="GO" id="GO:0016491">
    <property type="term" value="F:oxidoreductase activity"/>
    <property type="evidence" value="ECO:0007669"/>
    <property type="project" value="InterPro"/>
</dbReference>
<sequence length="594" mass="60988">MNSRALTLAVRLLTTACAAAALGTMTGCPFFFSCPEPWSEVQAVELGTSADIFALTRGGDYDTLVAVGAGGAVVHQGTSVNGDSASLSTPVNVALRGVVSFGTTLVVGDGGTILSSPDSGLTWQAHESTVTDDLLGVARGSFEAGTFLVAIAAERVLVSTDDGVSWTEVVAPAEGWGGLRAVFATHDEIWVIGDGGSAWAATDPSGVWLRQELGTSADLIAGGRVSGDSGSSYASSLALASVDQLLFRDADASTWTVLDADLDGDIAAYNGGFAVTTNGTIYDIDESGSVSRVTTVGLVPLAITGNWDGFVVAGEGGNAARAYVQECVGGRPWVVDGELTTAALVGEIPQGGGAPGSPELAAAWAQDALYEHASVASFARAARDLMSIGAPAGLIRAALEASSDELEHARACFELASRHAGVPLRAGPLPLPLPLPLGDISGTVSDSRVGDPAAIAIAVFEEGCINESMAAAEAAVAAQACRDSEAMHASVLNQIAADEARHAALAWRTLRWLLERHAPEVAPALRRRLATHASRVTFNSSGQDLGPVPGPSPGSDYGRLSSYERAAIQRRVFAEMVAPLAHRMLVSTSERALA</sequence>
<dbReference type="RefSeq" id="WP_106393583.1">
    <property type="nucleotide sequence ID" value="NZ_PVNK01000186.1"/>
</dbReference>
<keyword evidence="3" id="KW-1185">Reference proteome</keyword>
<dbReference type="InterPro" id="IPR012348">
    <property type="entry name" value="RNR-like"/>
</dbReference>
<evidence type="ECO:0008006" key="4">
    <source>
        <dbReference type="Google" id="ProtNLM"/>
    </source>
</evidence>
<dbReference type="OrthoDB" id="9806479at2"/>
<dbReference type="Gene3D" id="1.10.620.20">
    <property type="entry name" value="Ribonucleotide Reductase, subunit A"/>
    <property type="match status" value="1"/>
</dbReference>
<evidence type="ECO:0000313" key="2">
    <source>
        <dbReference type="EMBL" id="PRP93402.1"/>
    </source>
</evidence>
<evidence type="ECO:0000313" key="3">
    <source>
        <dbReference type="Proteomes" id="UP000237968"/>
    </source>
</evidence>
<feature type="chain" id="PRO_5015677335" description="Ferritin-like domain-containing protein" evidence="1">
    <location>
        <begin position="21"/>
        <end position="594"/>
    </location>
</feature>
<dbReference type="Gene3D" id="2.130.10.10">
    <property type="entry name" value="YVTN repeat-like/Quinoprotein amine dehydrogenase"/>
    <property type="match status" value="1"/>
</dbReference>
<protein>
    <recommendedName>
        <fullName evidence="4">Ferritin-like domain-containing protein</fullName>
    </recommendedName>
</protein>
<dbReference type="EMBL" id="PVNK01000186">
    <property type="protein sequence ID" value="PRP93402.1"/>
    <property type="molecule type" value="Genomic_DNA"/>
</dbReference>
<accession>A0A2S9XKN4</accession>
<comment type="caution">
    <text evidence="2">The sequence shown here is derived from an EMBL/GenBank/DDBJ whole genome shotgun (WGS) entry which is preliminary data.</text>
</comment>
<dbReference type="SUPFAM" id="SSF47240">
    <property type="entry name" value="Ferritin-like"/>
    <property type="match status" value="1"/>
</dbReference>
<dbReference type="InterPro" id="IPR015943">
    <property type="entry name" value="WD40/YVTN_repeat-like_dom_sf"/>
</dbReference>
<name>A0A2S9XKN4_9BACT</name>